<organism evidence="2">
    <name type="scientific">bioreactor metagenome</name>
    <dbReference type="NCBI Taxonomy" id="1076179"/>
    <lineage>
        <taxon>unclassified sequences</taxon>
        <taxon>metagenomes</taxon>
        <taxon>ecological metagenomes</taxon>
    </lineage>
</organism>
<name>A0A644WL36_9ZZZZ</name>
<dbReference type="Gene3D" id="3.40.50.150">
    <property type="entry name" value="Vaccinia Virus protein VP39"/>
    <property type="match status" value="1"/>
</dbReference>
<reference evidence="2" key="1">
    <citation type="submission" date="2019-08" db="EMBL/GenBank/DDBJ databases">
        <authorList>
            <person name="Kucharzyk K."/>
            <person name="Murdoch R.W."/>
            <person name="Higgins S."/>
            <person name="Loffler F."/>
        </authorList>
    </citation>
    <scope>NUCLEOTIDE SEQUENCE</scope>
</reference>
<comment type="caution">
    <text evidence="2">The sequence shown here is derived from an EMBL/GenBank/DDBJ whole genome shotgun (WGS) entry which is preliminary data.</text>
</comment>
<sequence>MPGLKKLISNLFIRPLRLIIHKGNTYICPFCGYVSKDLRPVGQDAPVYSEKRIIPPGRRKGGCYKCGSIDRERLIYLFLKQKLQIFDGRKNLKILHIAPEKNVAEIILRSGFEEYVCGDLFAEGYTYPSWVRNMNVLDIPFGDNTFDLVLCNHVFEHIPNDTDAMKEILRVLKPGGKAMMQIPLSLILRETYEDYSIVKPEDRIRSFGHFDHVRIYGQDYPGRLEKAGFIVSRFNVSKEFSKYGVIPEEDIFIGEKPL</sequence>
<dbReference type="CDD" id="cd02440">
    <property type="entry name" value="AdoMet_MTases"/>
    <property type="match status" value="1"/>
</dbReference>
<dbReference type="InterPro" id="IPR013216">
    <property type="entry name" value="Methyltransf_11"/>
</dbReference>
<protein>
    <recommendedName>
        <fullName evidence="1">Methyltransferase type 11 domain-containing protein</fullName>
    </recommendedName>
</protein>
<dbReference type="EMBL" id="VSSQ01000910">
    <property type="protein sequence ID" value="MPM02944.1"/>
    <property type="molecule type" value="Genomic_DNA"/>
</dbReference>
<dbReference type="GO" id="GO:0008757">
    <property type="term" value="F:S-adenosylmethionine-dependent methyltransferase activity"/>
    <property type="evidence" value="ECO:0007669"/>
    <property type="project" value="InterPro"/>
</dbReference>
<dbReference type="InterPro" id="IPR029063">
    <property type="entry name" value="SAM-dependent_MTases_sf"/>
</dbReference>
<feature type="domain" description="Methyltransferase type 11" evidence="1">
    <location>
        <begin position="132"/>
        <end position="179"/>
    </location>
</feature>
<gene>
    <name evidence="2" type="ORF">SDC9_49203</name>
</gene>
<evidence type="ECO:0000259" key="1">
    <source>
        <dbReference type="Pfam" id="PF08241"/>
    </source>
</evidence>
<proteinExistence type="predicted"/>
<dbReference type="SUPFAM" id="SSF53335">
    <property type="entry name" value="S-adenosyl-L-methionine-dependent methyltransferases"/>
    <property type="match status" value="1"/>
</dbReference>
<accession>A0A644WL36</accession>
<evidence type="ECO:0000313" key="2">
    <source>
        <dbReference type="EMBL" id="MPM02944.1"/>
    </source>
</evidence>
<dbReference type="Pfam" id="PF08241">
    <property type="entry name" value="Methyltransf_11"/>
    <property type="match status" value="1"/>
</dbReference>
<dbReference type="AlphaFoldDB" id="A0A644WL36"/>